<feature type="chain" id="PRO_5026802269" description="YfiR family protein" evidence="1">
    <location>
        <begin position="36"/>
        <end position="192"/>
    </location>
</feature>
<gene>
    <name evidence="2" type="ORF">DSM104443_01743</name>
</gene>
<evidence type="ECO:0008006" key="4">
    <source>
        <dbReference type="Google" id="ProtNLM"/>
    </source>
</evidence>
<dbReference type="Pfam" id="PF13689">
    <property type="entry name" value="DUF4154"/>
    <property type="match status" value="1"/>
</dbReference>
<reference evidence="2 3" key="1">
    <citation type="submission" date="2020-04" db="EMBL/GenBank/DDBJ databases">
        <title>Usitatibacter rugosus gen. nov., sp. nov. and Usitatibacter palustris sp. nov., novel members of Usitatibacteraceae fam. nov. within the order Nitrosomonadales isolated from soil.</title>
        <authorList>
            <person name="Huber K.J."/>
            <person name="Neumann-Schaal M."/>
            <person name="Geppert A."/>
            <person name="Luckner M."/>
            <person name="Wanner G."/>
            <person name="Overmann J."/>
        </authorList>
    </citation>
    <scope>NUCLEOTIDE SEQUENCE [LARGE SCALE GENOMIC DNA]</scope>
    <source>
        <strain evidence="2 3">0125_3</strain>
    </source>
</reference>
<name>A0A6M4GU62_9PROT</name>
<dbReference type="InterPro" id="IPR025293">
    <property type="entry name" value="YfiR/HmsC-like"/>
</dbReference>
<proteinExistence type="predicted"/>
<organism evidence="2 3">
    <name type="scientific">Usitatibacter rugosus</name>
    <dbReference type="NCBI Taxonomy" id="2732067"/>
    <lineage>
        <taxon>Bacteria</taxon>
        <taxon>Pseudomonadati</taxon>
        <taxon>Pseudomonadota</taxon>
        <taxon>Betaproteobacteria</taxon>
        <taxon>Nitrosomonadales</taxon>
        <taxon>Usitatibacteraceae</taxon>
        <taxon>Usitatibacter</taxon>
    </lineage>
</organism>
<dbReference type="KEGG" id="uru:DSM104443_01743"/>
<dbReference type="Proteomes" id="UP000501534">
    <property type="component" value="Chromosome"/>
</dbReference>
<feature type="signal peptide" evidence="1">
    <location>
        <begin position="1"/>
        <end position="35"/>
    </location>
</feature>
<keyword evidence="3" id="KW-1185">Reference proteome</keyword>
<keyword evidence="1" id="KW-0732">Signal</keyword>
<dbReference type="EMBL" id="CP053069">
    <property type="protein sequence ID" value="QJR10676.1"/>
    <property type="molecule type" value="Genomic_DNA"/>
</dbReference>
<dbReference type="RefSeq" id="WP_171091367.1">
    <property type="nucleotide sequence ID" value="NZ_CP053069.1"/>
</dbReference>
<protein>
    <recommendedName>
        <fullName evidence="4">YfiR family protein</fullName>
    </recommendedName>
</protein>
<sequence length="192" mass="20256">MVEPRHSTGRRAALAALSCLVLAGTGLCHPLPARADDAATAERRIKAAYLYKFAGYVEWPESSFEKPESPVVIAVLDADALAADLAEVVAGRQLGTRPIEVRRVREGEPLPRAHVLFASRSAAAAAIRGSARQPTLVVTDSKGALAQGSVINFAVTDGKVRFEVSMDSAEQRGIKLSSRLLAAATNLRAGAN</sequence>
<dbReference type="AlphaFoldDB" id="A0A6M4GU62"/>
<evidence type="ECO:0000313" key="3">
    <source>
        <dbReference type="Proteomes" id="UP000501534"/>
    </source>
</evidence>
<evidence type="ECO:0000313" key="2">
    <source>
        <dbReference type="EMBL" id="QJR10676.1"/>
    </source>
</evidence>
<evidence type="ECO:0000256" key="1">
    <source>
        <dbReference type="SAM" id="SignalP"/>
    </source>
</evidence>
<accession>A0A6M4GU62</accession>